<comment type="similarity">
    <text evidence="1 8">Belongs to the thioredoxin family.</text>
</comment>
<name>A0ABT4D0I6_9CLOT</name>
<keyword evidence="4" id="KW-0249">Electron transport</keyword>
<evidence type="ECO:0000313" key="11">
    <source>
        <dbReference type="Proteomes" id="UP001078443"/>
    </source>
</evidence>
<dbReference type="CDD" id="cd02947">
    <property type="entry name" value="TRX_family"/>
    <property type="match status" value="1"/>
</dbReference>
<accession>A0ABT4D0I6</accession>
<dbReference type="PANTHER" id="PTHR45663:SF11">
    <property type="entry name" value="GEO12009P1"/>
    <property type="match status" value="1"/>
</dbReference>
<dbReference type="SUPFAM" id="SSF52833">
    <property type="entry name" value="Thioredoxin-like"/>
    <property type="match status" value="1"/>
</dbReference>
<sequence>MIKEISTLNFKEEVLSTDKLVVADFWAPWCGPCRMVGPIIEELSKELGEEVKFVKINIDANGRLADTLRIESIPTIMIIKDGKVKKKIVGFKPKNQLLKSIKKVLK</sequence>
<dbReference type="Proteomes" id="UP001078443">
    <property type="component" value="Unassembled WGS sequence"/>
</dbReference>
<evidence type="ECO:0000256" key="6">
    <source>
        <dbReference type="ARBA" id="ARBA00023284"/>
    </source>
</evidence>
<dbReference type="PIRSF" id="PIRSF000077">
    <property type="entry name" value="Thioredoxin"/>
    <property type="match status" value="1"/>
</dbReference>
<keyword evidence="6" id="KW-0676">Redox-active center</keyword>
<evidence type="ECO:0000256" key="3">
    <source>
        <dbReference type="ARBA" id="ARBA00022448"/>
    </source>
</evidence>
<organism evidence="10 11">
    <name type="scientific">Clostridium aestuarii</name>
    <dbReference type="NCBI Taxonomy" id="338193"/>
    <lineage>
        <taxon>Bacteria</taxon>
        <taxon>Bacillati</taxon>
        <taxon>Bacillota</taxon>
        <taxon>Clostridia</taxon>
        <taxon>Eubacteriales</taxon>
        <taxon>Clostridiaceae</taxon>
        <taxon>Clostridium</taxon>
    </lineage>
</organism>
<dbReference type="Gene3D" id="3.40.30.10">
    <property type="entry name" value="Glutaredoxin"/>
    <property type="match status" value="1"/>
</dbReference>
<evidence type="ECO:0000256" key="2">
    <source>
        <dbReference type="ARBA" id="ARBA00020570"/>
    </source>
</evidence>
<keyword evidence="3" id="KW-0813">Transport</keyword>
<dbReference type="PROSITE" id="PS51352">
    <property type="entry name" value="THIOREDOXIN_2"/>
    <property type="match status" value="1"/>
</dbReference>
<proteinExistence type="inferred from homology"/>
<evidence type="ECO:0000256" key="7">
    <source>
        <dbReference type="NCBIfam" id="TIGR01068"/>
    </source>
</evidence>
<evidence type="ECO:0000256" key="1">
    <source>
        <dbReference type="ARBA" id="ARBA00008987"/>
    </source>
</evidence>
<dbReference type="PANTHER" id="PTHR45663">
    <property type="entry name" value="GEO12009P1"/>
    <property type="match status" value="1"/>
</dbReference>
<keyword evidence="5" id="KW-1015">Disulfide bond</keyword>
<evidence type="ECO:0000256" key="5">
    <source>
        <dbReference type="ARBA" id="ARBA00023157"/>
    </source>
</evidence>
<comment type="caution">
    <text evidence="10">The sequence shown here is derived from an EMBL/GenBank/DDBJ whole genome shotgun (WGS) entry which is preliminary data.</text>
</comment>
<reference evidence="10" key="1">
    <citation type="submission" date="2022-12" db="EMBL/GenBank/DDBJ databases">
        <authorList>
            <person name="Wang J."/>
        </authorList>
    </citation>
    <scope>NUCLEOTIDE SEQUENCE</scope>
    <source>
        <strain evidence="10">HY-45-18</strain>
    </source>
</reference>
<keyword evidence="11" id="KW-1185">Reference proteome</keyword>
<feature type="domain" description="Thioredoxin" evidence="9">
    <location>
        <begin position="1"/>
        <end position="106"/>
    </location>
</feature>
<dbReference type="PROSITE" id="PS00194">
    <property type="entry name" value="THIOREDOXIN_1"/>
    <property type="match status" value="1"/>
</dbReference>
<dbReference type="EMBL" id="JAPQER010000003">
    <property type="protein sequence ID" value="MCY6484753.1"/>
    <property type="molecule type" value="Genomic_DNA"/>
</dbReference>
<evidence type="ECO:0000259" key="9">
    <source>
        <dbReference type="PROSITE" id="PS51352"/>
    </source>
</evidence>
<dbReference type="InterPro" id="IPR005746">
    <property type="entry name" value="Thioredoxin"/>
</dbReference>
<dbReference type="PRINTS" id="PR00421">
    <property type="entry name" value="THIOREDOXIN"/>
</dbReference>
<dbReference type="InterPro" id="IPR017937">
    <property type="entry name" value="Thioredoxin_CS"/>
</dbReference>
<protein>
    <recommendedName>
        <fullName evidence="2 7">Thioredoxin</fullName>
    </recommendedName>
</protein>
<evidence type="ECO:0000256" key="4">
    <source>
        <dbReference type="ARBA" id="ARBA00022982"/>
    </source>
</evidence>
<gene>
    <name evidence="10" type="primary">trxA</name>
    <name evidence="10" type="ORF">OW763_10410</name>
</gene>
<evidence type="ECO:0000256" key="8">
    <source>
        <dbReference type="PIRNR" id="PIRNR000077"/>
    </source>
</evidence>
<dbReference type="InterPro" id="IPR013766">
    <property type="entry name" value="Thioredoxin_domain"/>
</dbReference>
<dbReference type="RefSeq" id="WP_268041057.1">
    <property type="nucleotide sequence ID" value="NZ_JAPQER010000003.1"/>
</dbReference>
<dbReference type="InterPro" id="IPR036249">
    <property type="entry name" value="Thioredoxin-like_sf"/>
</dbReference>
<dbReference type="Pfam" id="PF00085">
    <property type="entry name" value="Thioredoxin"/>
    <property type="match status" value="1"/>
</dbReference>
<evidence type="ECO:0000313" key="10">
    <source>
        <dbReference type="EMBL" id="MCY6484753.1"/>
    </source>
</evidence>
<dbReference type="NCBIfam" id="TIGR01068">
    <property type="entry name" value="thioredoxin"/>
    <property type="match status" value="1"/>
</dbReference>